<dbReference type="Proteomes" id="UP000288812">
    <property type="component" value="Unassembled WGS sequence"/>
</dbReference>
<dbReference type="RefSeq" id="WP_127724352.1">
    <property type="nucleotide sequence ID" value="NZ_RLIH01000005.1"/>
</dbReference>
<evidence type="ECO:0000313" key="3">
    <source>
        <dbReference type="Proteomes" id="UP000288812"/>
    </source>
</evidence>
<dbReference type="SUPFAM" id="SSF82004">
    <property type="entry name" value="N-utilization substance G protein NusG, insert domain"/>
    <property type="match status" value="1"/>
</dbReference>
<organism evidence="2 3">
    <name type="scientific">Anaerosphaera multitolerans</name>
    <dbReference type="NCBI Taxonomy" id="2487351"/>
    <lineage>
        <taxon>Bacteria</taxon>
        <taxon>Bacillati</taxon>
        <taxon>Bacillota</taxon>
        <taxon>Tissierellia</taxon>
        <taxon>Tissierellales</taxon>
        <taxon>Peptoniphilaceae</taxon>
        <taxon>Anaerosphaera</taxon>
    </lineage>
</organism>
<reference evidence="2 3" key="1">
    <citation type="submission" date="2018-11" db="EMBL/GenBank/DDBJ databases">
        <title>Genome sequencing and assembly of Anaerosphaera sp. nov., GS7-6-2.</title>
        <authorList>
            <person name="Rettenmaier R."/>
            <person name="Liebl W."/>
            <person name="Zverlov V."/>
        </authorList>
    </citation>
    <scope>NUCLEOTIDE SEQUENCE [LARGE SCALE GENOMIC DNA]</scope>
    <source>
        <strain evidence="2 3">GS7-6-2</strain>
    </source>
</reference>
<dbReference type="Gene3D" id="2.60.320.10">
    <property type="entry name" value="N-utilization substance G protein NusG, insert domain"/>
    <property type="match status" value="1"/>
</dbReference>
<keyword evidence="3" id="KW-1185">Reference proteome</keyword>
<comment type="caution">
    <text evidence="2">The sequence shown here is derived from an EMBL/GenBank/DDBJ whole genome shotgun (WGS) entry which is preliminary data.</text>
</comment>
<dbReference type="InterPro" id="IPR038690">
    <property type="entry name" value="NusG_2_sf"/>
</dbReference>
<proteinExistence type="predicted"/>
<protein>
    <submittedName>
        <fullName evidence="2">NusG domain II-containing protein</fullName>
    </submittedName>
</protein>
<name>A0A437S7D4_9FIRM</name>
<evidence type="ECO:0000256" key="1">
    <source>
        <dbReference type="SAM" id="Phobius"/>
    </source>
</evidence>
<dbReference type="Pfam" id="PF07009">
    <property type="entry name" value="NusG_II"/>
    <property type="match status" value="1"/>
</dbReference>
<sequence length="127" mass="14493">MKKGDYIVTLLIILIAFSIFSYSASRLNTSSEKYLVININGEIVDKYKLDKNLKDKEIIVNSKFGKNILVIENNHIYIKDSTCKDKTCIKMGKISEIGQSLVCLPNRLMVSIEVDQYLEDEVDVILQ</sequence>
<evidence type="ECO:0000313" key="2">
    <source>
        <dbReference type="EMBL" id="RVU54970.1"/>
    </source>
</evidence>
<dbReference type="CDD" id="cd09911">
    <property type="entry name" value="Lin0431_like"/>
    <property type="match status" value="1"/>
</dbReference>
<gene>
    <name evidence="2" type="ORF">EF514_05135</name>
</gene>
<dbReference type="AlphaFoldDB" id="A0A437S7D4"/>
<feature type="transmembrane region" description="Helical" evidence="1">
    <location>
        <begin position="6"/>
        <end position="24"/>
    </location>
</feature>
<dbReference type="EMBL" id="RLIH01000005">
    <property type="protein sequence ID" value="RVU54970.1"/>
    <property type="molecule type" value="Genomic_DNA"/>
</dbReference>
<dbReference type="OrthoDB" id="47603at2"/>
<keyword evidence="1" id="KW-1133">Transmembrane helix</keyword>
<keyword evidence="1" id="KW-0812">Transmembrane</keyword>
<accession>A0A437S7D4</accession>
<keyword evidence="1" id="KW-0472">Membrane</keyword>